<dbReference type="STRING" id="1285928.SAMN04487894_102156"/>
<name>A0A1G6KZ39_NIADE</name>
<sequence length="254" mass="27919">MKALFSSLFAWLFPVIFFTGCRSVSLSASGAPGHSCEGVNAAAAEATALSGTAVYQSGATEIYRAAHDQKEHAVSFGKDTNGNIVRSALYNGSFNSTPVPYIENRFADLHNHPENRPPSSGDLYHFIDQATAANGHYQKFIVLPNGVQYALVLIYAQAAQTFNTRFPRTRGILDTIAQIQYQPTFPRLLVDEINQLKGWGGATEEAAMAFILQKYDAGIALLKKDNKGNFRKIYTVEQKYRSGTRAYIAYSCPD</sequence>
<dbReference type="OrthoDB" id="672238at2"/>
<dbReference type="Proteomes" id="UP000198757">
    <property type="component" value="Unassembled WGS sequence"/>
</dbReference>
<dbReference type="EMBL" id="FMZO01000002">
    <property type="protein sequence ID" value="SDC36203.1"/>
    <property type="molecule type" value="Genomic_DNA"/>
</dbReference>
<reference evidence="2" key="1">
    <citation type="submission" date="2016-10" db="EMBL/GenBank/DDBJ databases">
        <authorList>
            <person name="Varghese N."/>
            <person name="Submissions S."/>
        </authorList>
    </citation>
    <scope>NUCLEOTIDE SEQUENCE [LARGE SCALE GENOMIC DNA]</scope>
    <source>
        <strain evidence="2">DSM 25811 / CCM 8410 / LMG 26954 / E90</strain>
    </source>
</reference>
<dbReference type="AlphaFoldDB" id="A0A1G6KZ39"/>
<proteinExistence type="predicted"/>
<keyword evidence="2" id="KW-1185">Reference proteome</keyword>
<evidence type="ECO:0000313" key="1">
    <source>
        <dbReference type="EMBL" id="SDC36203.1"/>
    </source>
</evidence>
<protein>
    <submittedName>
        <fullName evidence="1">Uncharacterized protein</fullName>
    </submittedName>
</protein>
<accession>A0A1G6KZ39</accession>
<evidence type="ECO:0000313" key="2">
    <source>
        <dbReference type="Proteomes" id="UP000198757"/>
    </source>
</evidence>
<organism evidence="1 2">
    <name type="scientific">Niabella drilacis (strain DSM 25811 / CCM 8410 / CCUG 62505 / LMG 26954 / E90)</name>
    <dbReference type="NCBI Taxonomy" id="1285928"/>
    <lineage>
        <taxon>Bacteria</taxon>
        <taxon>Pseudomonadati</taxon>
        <taxon>Bacteroidota</taxon>
        <taxon>Chitinophagia</taxon>
        <taxon>Chitinophagales</taxon>
        <taxon>Chitinophagaceae</taxon>
        <taxon>Niabella</taxon>
    </lineage>
</organism>
<dbReference type="PROSITE" id="PS51257">
    <property type="entry name" value="PROKAR_LIPOPROTEIN"/>
    <property type="match status" value="1"/>
</dbReference>
<dbReference type="RefSeq" id="WP_143019654.1">
    <property type="nucleotide sequence ID" value="NZ_FMZO01000002.1"/>
</dbReference>
<gene>
    <name evidence="1" type="ORF">SAMN04487894_102156</name>
</gene>